<dbReference type="eggNOG" id="COG0582">
    <property type="taxonomic scope" value="Bacteria"/>
</dbReference>
<organism evidence="3 4">
    <name type="scientific">Amycolatopsis methanolica 239</name>
    <dbReference type="NCBI Taxonomy" id="1068978"/>
    <lineage>
        <taxon>Bacteria</taxon>
        <taxon>Bacillati</taxon>
        <taxon>Actinomycetota</taxon>
        <taxon>Actinomycetes</taxon>
        <taxon>Pseudonocardiales</taxon>
        <taxon>Pseudonocardiaceae</taxon>
        <taxon>Amycolatopsis</taxon>
        <taxon>Amycolatopsis methanolica group</taxon>
    </lineage>
</organism>
<dbReference type="InterPro" id="IPR002104">
    <property type="entry name" value="Integrase_catalytic"/>
</dbReference>
<evidence type="ECO:0000313" key="4">
    <source>
        <dbReference type="Proteomes" id="UP000062973"/>
    </source>
</evidence>
<dbReference type="Proteomes" id="UP000062973">
    <property type="component" value="Chromosome"/>
</dbReference>
<dbReference type="Pfam" id="PF00589">
    <property type="entry name" value="Phage_integrase"/>
    <property type="match status" value="1"/>
</dbReference>
<dbReference type="EMBL" id="CP009110">
    <property type="protein sequence ID" value="AIJ26597.1"/>
    <property type="molecule type" value="Genomic_DNA"/>
</dbReference>
<dbReference type="AlphaFoldDB" id="A0A076N9A4"/>
<dbReference type="InterPro" id="IPR011010">
    <property type="entry name" value="DNA_brk_join_enz"/>
</dbReference>
<proteinExistence type="predicted"/>
<reference evidence="3 4" key="1">
    <citation type="submission" date="2014-07" db="EMBL/GenBank/DDBJ databases">
        <title>Whole Genome Sequence of the Amycolatopsis methanolica 239.</title>
        <authorList>
            <person name="Tang B."/>
        </authorList>
    </citation>
    <scope>NUCLEOTIDE SEQUENCE [LARGE SCALE GENOMIC DNA]</scope>
    <source>
        <strain evidence="3 4">239</strain>
    </source>
</reference>
<name>A0A076N9A4_AMYME</name>
<evidence type="ECO:0000259" key="2">
    <source>
        <dbReference type="PROSITE" id="PS51898"/>
    </source>
</evidence>
<dbReference type="InterPro" id="IPR013762">
    <property type="entry name" value="Integrase-like_cat_sf"/>
</dbReference>
<gene>
    <name evidence="3" type="ORF">AMETH_6505</name>
</gene>
<dbReference type="GO" id="GO:0003677">
    <property type="term" value="F:DNA binding"/>
    <property type="evidence" value="ECO:0007669"/>
    <property type="project" value="InterPro"/>
</dbReference>
<keyword evidence="4" id="KW-1185">Reference proteome</keyword>
<protein>
    <submittedName>
        <fullName evidence="3">Integrase</fullName>
    </submittedName>
</protein>
<evidence type="ECO:0000313" key="3">
    <source>
        <dbReference type="EMBL" id="AIJ26597.1"/>
    </source>
</evidence>
<dbReference type="KEGG" id="amq:AMETH_6505"/>
<dbReference type="RefSeq" id="WP_017985371.1">
    <property type="nucleotide sequence ID" value="NZ_AQUL01000001.1"/>
</dbReference>
<sequence length="107" mass="11582">MFAQPTGRPADPRADYGEWKDVLKAAGVREARLHDARHTAATFLLVLGVAQRAVMDVMGWSKIDTAQRYQHVPDELRQSIATQLGGLLWTGPDDGDGDEPTAASVPA</sequence>
<keyword evidence="1" id="KW-0233">DNA recombination</keyword>
<dbReference type="SUPFAM" id="SSF56349">
    <property type="entry name" value="DNA breaking-rejoining enzymes"/>
    <property type="match status" value="1"/>
</dbReference>
<dbReference type="HOGENOM" id="CLU_2204542_0_0_11"/>
<dbReference type="PATRIC" id="fig|1068978.7.peg.6993"/>
<dbReference type="PROSITE" id="PS51898">
    <property type="entry name" value="TYR_RECOMBINASE"/>
    <property type="match status" value="1"/>
</dbReference>
<accession>A0A076N9A4</accession>
<feature type="domain" description="Tyr recombinase" evidence="2">
    <location>
        <begin position="1"/>
        <end position="83"/>
    </location>
</feature>
<dbReference type="Gene3D" id="1.10.443.10">
    <property type="entry name" value="Intergrase catalytic core"/>
    <property type="match status" value="1"/>
</dbReference>
<evidence type="ECO:0000256" key="1">
    <source>
        <dbReference type="ARBA" id="ARBA00023172"/>
    </source>
</evidence>
<dbReference type="STRING" id="1068978.AMETH_6505"/>
<dbReference type="GO" id="GO:0015074">
    <property type="term" value="P:DNA integration"/>
    <property type="evidence" value="ECO:0007669"/>
    <property type="project" value="InterPro"/>
</dbReference>
<dbReference type="GO" id="GO:0006310">
    <property type="term" value="P:DNA recombination"/>
    <property type="evidence" value="ECO:0007669"/>
    <property type="project" value="UniProtKB-KW"/>
</dbReference>